<dbReference type="SUPFAM" id="SSF55729">
    <property type="entry name" value="Acyl-CoA N-acyltransferases (Nat)"/>
    <property type="match status" value="1"/>
</dbReference>
<dbReference type="Pfam" id="PF00583">
    <property type="entry name" value="Acetyltransf_1"/>
    <property type="match status" value="1"/>
</dbReference>
<proteinExistence type="predicted"/>
<reference evidence="2 3" key="1">
    <citation type="submission" date="2024-09" db="EMBL/GenBank/DDBJ databases">
        <authorList>
            <person name="Lee S.D."/>
        </authorList>
    </citation>
    <scope>NUCLEOTIDE SEQUENCE [LARGE SCALE GENOMIC DNA]</scope>
    <source>
        <strain evidence="2 3">N1-5</strain>
    </source>
</reference>
<dbReference type="RefSeq" id="WP_030264881.1">
    <property type="nucleotide sequence ID" value="NZ_JBHEZZ010000037.1"/>
</dbReference>
<dbReference type="Proteomes" id="UP001592528">
    <property type="component" value="Unassembled WGS sequence"/>
</dbReference>
<sequence>MDFDVQNHARLRALRSDGHVRSGPFLVRYARDWPSPFANYAIPDDGAAPTAGQVGDLVSTFRALDRVPRLEYLPTCAPRVEPALLAAGFTAENRAAIMACSAESLSTPAATPGVTVTEPTDDAGLLAAARVQHTGYGQPGEPTTGETAWLRDTMEGGGVVALARVGDGTAVGVGACSPPLEGLSELAGLAVAAGFRRRGVAAVLSAHLTAAILERGCRTVWLEPGEPGIERIYGRIGYRTVGEKLNISLR</sequence>
<dbReference type="Gene3D" id="3.40.630.30">
    <property type="match status" value="1"/>
</dbReference>
<gene>
    <name evidence="2" type="ORF">ACEZDJ_37695</name>
</gene>
<protein>
    <submittedName>
        <fullName evidence="2">GNAT family N-acetyltransferase</fullName>
    </submittedName>
</protein>
<accession>A0ABV6V031</accession>
<keyword evidence="3" id="KW-1185">Reference proteome</keyword>
<dbReference type="CDD" id="cd04301">
    <property type="entry name" value="NAT_SF"/>
    <property type="match status" value="1"/>
</dbReference>
<dbReference type="EMBL" id="JBHEZZ010000037">
    <property type="protein sequence ID" value="MFC1407033.1"/>
    <property type="molecule type" value="Genomic_DNA"/>
</dbReference>
<feature type="domain" description="N-acetyltransferase" evidence="1">
    <location>
        <begin position="114"/>
        <end position="250"/>
    </location>
</feature>
<evidence type="ECO:0000259" key="1">
    <source>
        <dbReference type="PROSITE" id="PS51186"/>
    </source>
</evidence>
<dbReference type="PROSITE" id="PS51186">
    <property type="entry name" value="GNAT"/>
    <property type="match status" value="1"/>
</dbReference>
<dbReference type="InterPro" id="IPR016181">
    <property type="entry name" value="Acyl_CoA_acyltransferase"/>
</dbReference>
<evidence type="ECO:0000313" key="2">
    <source>
        <dbReference type="EMBL" id="MFC1407033.1"/>
    </source>
</evidence>
<name>A0ABV6V031_9ACTN</name>
<evidence type="ECO:0000313" key="3">
    <source>
        <dbReference type="Proteomes" id="UP001592528"/>
    </source>
</evidence>
<dbReference type="InterPro" id="IPR000182">
    <property type="entry name" value="GNAT_dom"/>
</dbReference>
<organism evidence="2 3">
    <name type="scientific">Streptacidiphilus cavernicola</name>
    <dbReference type="NCBI Taxonomy" id="3342716"/>
    <lineage>
        <taxon>Bacteria</taxon>
        <taxon>Bacillati</taxon>
        <taxon>Actinomycetota</taxon>
        <taxon>Actinomycetes</taxon>
        <taxon>Kitasatosporales</taxon>
        <taxon>Streptomycetaceae</taxon>
        <taxon>Streptacidiphilus</taxon>
    </lineage>
</organism>
<comment type="caution">
    <text evidence="2">The sequence shown here is derived from an EMBL/GenBank/DDBJ whole genome shotgun (WGS) entry which is preliminary data.</text>
</comment>